<evidence type="ECO:0000256" key="7">
    <source>
        <dbReference type="ARBA" id="ARBA00023029"/>
    </source>
</evidence>
<comment type="catalytic activity">
    <reaction evidence="1 10">
        <text>ATP-dependent breakage, passage and rejoining of double-stranded DNA.</text>
        <dbReference type="EC" id="5.6.2.2"/>
    </reaction>
</comment>
<reference evidence="12 14" key="1">
    <citation type="submission" date="2014-03" db="EMBL/GenBank/DDBJ databases">
        <title>Complete genome sequence of the Radio-Resistant Rubrobacter radiotolerans RSPS-4.</title>
        <authorList>
            <person name="Egas C.C."/>
            <person name="Barroso C.C."/>
            <person name="Froufe H.J.C."/>
            <person name="Pacheco J.J."/>
            <person name="Albuquerque L.L."/>
            <person name="da Costa M.M.S."/>
        </authorList>
    </citation>
    <scope>NUCLEOTIDE SEQUENCE [LARGE SCALE GENOMIC DNA]</scope>
    <source>
        <strain evidence="12 14">RSPS-4</strain>
    </source>
</reference>
<accession>A0A023WYX9</accession>
<keyword evidence="5 10" id="KW-0067">ATP-binding</keyword>
<proteinExistence type="inferred from homology"/>
<dbReference type="GO" id="GO:0005524">
    <property type="term" value="F:ATP binding"/>
    <property type="evidence" value="ECO:0007669"/>
    <property type="project" value="UniProtKB-UniRule"/>
</dbReference>
<dbReference type="KEGG" id="rrd:RradSPS_0005"/>
<dbReference type="Pfam" id="PF00204">
    <property type="entry name" value="DNA_gyraseB"/>
    <property type="match status" value="1"/>
</dbReference>
<dbReference type="RefSeq" id="WP_038679843.1">
    <property type="nucleotide sequence ID" value="NZ_CP007514.1"/>
</dbReference>
<evidence type="ECO:0000256" key="8">
    <source>
        <dbReference type="ARBA" id="ARBA00023125"/>
    </source>
</evidence>
<evidence type="ECO:0000256" key="4">
    <source>
        <dbReference type="ARBA" id="ARBA00022741"/>
    </source>
</evidence>
<dbReference type="CDD" id="cd00822">
    <property type="entry name" value="TopoII_Trans_DNA_gyrase"/>
    <property type="match status" value="1"/>
</dbReference>
<name>A0A023WYX9_RUBRA</name>
<dbReference type="OrthoDB" id="9802808at2"/>
<evidence type="ECO:0000256" key="3">
    <source>
        <dbReference type="ARBA" id="ARBA00022723"/>
    </source>
</evidence>
<dbReference type="GO" id="GO:0003677">
    <property type="term" value="F:DNA binding"/>
    <property type="evidence" value="ECO:0007669"/>
    <property type="project" value="UniProtKB-KW"/>
</dbReference>
<keyword evidence="9 10" id="KW-0413">Isomerase</keyword>
<keyword evidence="10" id="KW-0963">Cytoplasm</keyword>
<evidence type="ECO:0000313" key="14">
    <source>
        <dbReference type="Proteomes" id="UP000025229"/>
    </source>
</evidence>
<dbReference type="InterPro" id="IPR000565">
    <property type="entry name" value="Topo_IIA_B"/>
</dbReference>
<dbReference type="PANTHER" id="PTHR45866">
    <property type="entry name" value="DNA GYRASE/TOPOISOMERASE SUBUNIT B"/>
    <property type="match status" value="1"/>
</dbReference>
<feature type="site" description="Interaction with DNA" evidence="10">
    <location>
        <position position="464"/>
    </location>
</feature>
<dbReference type="SUPFAM" id="SSF56719">
    <property type="entry name" value="Type II DNA topoisomerase"/>
    <property type="match status" value="1"/>
</dbReference>
<dbReference type="Gene3D" id="3.30.230.10">
    <property type="match status" value="1"/>
</dbReference>
<dbReference type="Proteomes" id="UP000025229">
    <property type="component" value="Chromosome"/>
</dbReference>
<dbReference type="EC" id="5.6.2.2" evidence="10"/>
<dbReference type="InterPro" id="IPR003594">
    <property type="entry name" value="HATPase_dom"/>
</dbReference>
<keyword evidence="3 10" id="KW-0479">Metal-binding</keyword>
<keyword evidence="14" id="KW-1185">Reference proteome</keyword>
<reference evidence="13" key="2">
    <citation type="submission" date="2023-11" db="EMBL/GenBank/DDBJ databases">
        <title>MicrobeMod: A computational toolkit for identifying prokaryotic methylation and restriction-modification with nanopore sequencing.</title>
        <authorList>
            <person name="Crits-Christoph A."/>
            <person name="Kang S.C."/>
            <person name="Lee H."/>
            <person name="Ostrov N."/>
        </authorList>
    </citation>
    <scope>NUCLEOTIDE SEQUENCE</scope>
    <source>
        <strain evidence="13">ATCC 51242</strain>
    </source>
</reference>
<dbReference type="Gene3D" id="3.40.50.670">
    <property type="match status" value="1"/>
</dbReference>
<evidence type="ECO:0000256" key="9">
    <source>
        <dbReference type="ARBA" id="ARBA00023235"/>
    </source>
</evidence>
<dbReference type="AlphaFoldDB" id="A0A023WYX9"/>
<comment type="subcellular location">
    <subcellularLocation>
        <location evidence="10">Cytoplasm</location>
    </subcellularLocation>
</comment>
<feature type="binding site" evidence="10">
    <location>
        <position position="509"/>
    </location>
    <ligand>
        <name>Mg(2+)</name>
        <dbReference type="ChEBI" id="CHEBI:18420"/>
        <label>2</label>
    </ligand>
</feature>
<dbReference type="EMBL" id="CP007514">
    <property type="protein sequence ID" value="AHY45288.1"/>
    <property type="molecule type" value="Genomic_DNA"/>
</dbReference>
<dbReference type="GO" id="GO:0005737">
    <property type="term" value="C:cytoplasm"/>
    <property type="evidence" value="ECO:0007669"/>
    <property type="project" value="UniProtKB-SubCell"/>
</dbReference>
<dbReference type="NCBIfam" id="NF004189">
    <property type="entry name" value="PRK05644.1"/>
    <property type="match status" value="1"/>
</dbReference>
<evidence type="ECO:0000313" key="12">
    <source>
        <dbReference type="EMBL" id="AHY45288.1"/>
    </source>
</evidence>
<dbReference type="Pfam" id="PF02518">
    <property type="entry name" value="HATPase_c"/>
    <property type="match status" value="1"/>
</dbReference>
<dbReference type="FunFam" id="3.30.565.10:FF:000002">
    <property type="entry name" value="DNA gyrase subunit B"/>
    <property type="match status" value="1"/>
</dbReference>
<comment type="function">
    <text evidence="10">A type II topoisomerase that negatively supercoils closed circular double-stranded (ds) DNA in an ATP-dependent manner to modulate DNA topology and maintain chromosomes in an underwound state. Negative supercoiling favors strand separation, and DNA replication, transcription, recombination and repair, all of which involve strand separation. Also able to catalyze the interconversion of other topological isomers of dsDNA rings, including catenanes and knotted rings. Type II topoisomerases break and join 2 DNA strands simultaneously in an ATP-dependent manner.</text>
</comment>
<dbReference type="CDD" id="cd16928">
    <property type="entry name" value="HATPase_GyrB-like"/>
    <property type="match status" value="1"/>
</dbReference>
<dbReference type="InterPro" id="IPR001241">
    <property type="entry name" value="Topo_IIA"/>
</dbReference>
<dbReference type="PRINTS" id="PR01159">
    <property type="entry name" value="DNAGYRASEB"/>
</dbReference>
<dbReference type="NCBIfam" id="NF011501">
    <property type="entry name" value="PRK14939.1"/>
    <property type="match status" value="1"/>
</dbReference>
<dbReference type="PROSITE" id="PS50880">
    <property type="entry name" value="TOPRIM"/>
    <property type="match status" value="1"/>
</dbReference>
<dbReference type="GO" id="GO:0006261">
    <property type="term" value="P:DNA-templated DNA replication"/>
    <property type="evidence" value="ECO:0007669"/>
    <property type="project" value="UniProtKB-UniRule"/>
</dbReference>
<dbReference type="FunFam" id="3.30.230.10:FF:000005">
    <property type="entry name" value="DNA gyrase subunit B"/>
    <property type="match status" value="1"/>
</dbReference>
<dbReference type="InterPro" id="IPR002288">
    <property type="entry name" value="DNA_gyrase_B_C"/>
</dbReference>
<evidence type="ECO:0000256" key="1">
    <source>
        <dbReference type="ARBA" id="ARBA00000185"/>
    </source>
</evidence>
<dbReference type="Proteomes" id="UP001281130">
    <property type="component" value="Unassembled WGS sequence"/>
</dbReference>
<dbReference type="PRINTS" id="PR00418">
    <property type="entry name" value="TPI2FAMILY"/>
</dbReference>
<dbReference type="SMART" id="SM00387">
    <property type="entry name" value="HATPase_c"/>
    <property type="match status" value="1"/>
</dbReference>
<evidence type="ECO:0000313" key="13">
    <source>
        <dbReference type="EMBL" id="MDX5892700.1"/>
    </source>
</evidence>
<dbReference type="GO" id="GO:0046872">
    <property type="term" value="F:metal ion binding"/>
    <property type="evidence" value="ECO:0007669"/>
    <property type="project" value="UniProtKB-KW"/>
</dbReference>
<dbReference type="HOGENOM" id="CLU_006146_4_1_11"/>
<feature type="binding site" evidence="10">
    <location>
        <position position="511"/>
    </location>
    <ligand>
        <name>Mg(2+)</name>
        <dbReference type="ChEBI" id="CHEBI:18420"/>
        <label>2</label>
    </ligand>
</feature>
<dbReference type="InterPro" id="IPR014721">
    <property type="entry name" value="Ribsml_uS5_D2-typ_fold_subgr"/>
</dbReference>
<dbReference type="SUPFAM" id="SSF54211">
    <property type="entry name" value="Ribosomal protein S5 domain 2-like"/>
    <property type="match status" value="1"/>
</dbReference>
<dbReference type="InterPro" id="IPR013760">
    <property type="entry name" value="Topo_IIA-like_dom_sf"/>
</dbReference>
<keyword evidence="4 10" id="KW-0547">Nucleotide-binding</keyword>
<dbReference type="Pfam" id="PF01751">
    <property type="entry name" value="Toprim"/>
    <property type="match status" value="1"/>
</dbReference>
<dbReference type="STRING" id="42256.RradSPS_0005"/>
<dbReference type="InterPro" id="IPR018522">
    <property type="entry name" value="TopoIIA_CS"/>
</dbReference>
<feature type="binding site" evidence="10">
    <location>
        <position position="436"/>
    </location>
    <ligand>
        <name>Mg(2+)</name>
        <dbReference type="ChEBI" id="CHEBI:18420"/>
        <label>1</label>
        <note>catalytic</note>
    </ligand>
</feature>
<feature type="domain" description="Toprim" evidence="11">
    <location>
        <begin position="430"/>
        <end position="544"/>
    </location>
</feature>
<evidence type="ECO:0000256" key="5">
    <source>
        <dbReference type="ARBA" id="ARBA00022840"/>
    </source>
</evidence>
<dbReference type="PANTHER" id="PTHR45866:SF1">
    <property type="entry name" value="DNA GYRASE SUBUNIT B, MITOCHONDRIAL"/>
    <property type="match status" value="1"/>
</dbReference>
<comment type="cofactor">
    <cofactor evidence="10">
        <name>Mg(2+)</name>
        <dbReference type="ChEBI" id="CHEBI:18420"/>
    </cofactor>
    <cofactor evidence="10">
        <name>Mn(2+)</name>
        <dbReference type="ChEBI" id="CHEBI:29035"/>
    </cofactor>
    <cofactor evidence="10">
        <name>Ca(2+)</name>
        <dbReference type="ChEBI" id="CHEBI:29108"/>
    </cofactor>
    <text evidence="10">Binds two Mg(2+) per subunit. The magnesium ions form salt bridges with both the protein and the DNA. Can also accept other divalent metal cations, such as Mn(2+) or Ca(2+).</text>
</comment>
<sequence>MTTEAARKHPENTYDAGSIQVLEGLEAVKRRPGMYIGSTGPRGLHHLVWEIVDNSIDEALAGHCEEILVTVHPDDSVSVTDDGRGMPVGKMAKYDKSAAEVIMTTLHAGGKFDGSGYKVSGGLHGVGASVVNALSEWLEIEIKRDGYVWTQRYERGFPKGELERGRKMKKDEGTGTTIRWRPDGEIFKEGLDLSYDTLSRRFRESAFLNRGLRIKLVDEREEGREVTYQYDGGIKDFVAHINESKNPIHKSVFFLHAEEEAGDVEVALQWNDGFHRDSVFTFANNINTHEGGTHLSGFRSALTRTVNDYARQKGFLKEKDEPMIGDDIREGLAAVISVKVSEPQFEGQTKTKLGNTEIRGLVETNTNRYLAEFFEENPAEAKIIINKVLQAARVRQAARKVRDTMRKGYLESSTLPGKLADCSSKDPARSELYIVEGDSAGGSAKQGRDRNFQAILPLRGKILNVEKANINKVLSNVEIQAMISAVGASVGDQFNIADARYNKIIIMTDADVDGSHIRTLILTFLYRNMKDLIENGYVYIAQPPLYKVTHQRKDHYVYTEGQLQELLRSLNANGNAAIGRFKGLGEMNPQQLWETTMDPENRTLLQVTVESAAVADELFTALMGDRVEPRKLFIEENAREVKNLDT</sequence>
<evidence type="ECO:0000256" key="6">
    <source>
        <dbReference type="ARBA" id="ARBA00022842"/>
    </source>
</evidence>
<comment type="similarity">
    <text evidence="2 10">Belongs to the type II topoisomerase GyrB family.</text>
</comment>
<dbReference type="SMART" id="SM00433">
    <property type="entry name" value="TOP2c"/>
    <property type="match status" value="1"/>
</dbReference>
<protein>
    <recommendedName>
        <fullName evidence="10">DNA gyrase subunit B</fullName>
        <ecNumber evidence="10">5.6.2.2</ecNumber>
    </recommendedName>
</protein>
<dbReference type="HAMAP" id="MF_01898">
    <property type="entry name" value="GyrB"/>
    <property type="match status" value="1"/>
</dbReference>
<dbReference type="SUPFAM" id="SSF55874">
    <property type="entry name" value="ATPase domain of HSP90 chaperone/DNA topoisomerase II/histidine kinase"/>
    <property type="match status" value="1"/>
</dbReference>
<dbReference type="GO" id="GO:0006265">
    <property type="term" value="P:DNA topological change"/>
    <property type="evidence" value="ECO:0007669"/>
    <property type="project" value="UniProtKB-UniRule"/>
</dbReference>
<dbReference type="GO" id="GO:0034335">
    <property type="term" value="F:DNA negative supercoiling activity"/>
    <property type="evidence" value="ECO:0007669"/>
    <property type="project" value="UniProtKB-ARBA"/>
</dbReference>
<organism evidence="12 14">
    <name type="scientific">Rubrobacter radiotolerans</name>
    <name type="common">Arthrobacter radiotolerans</name>
    <dbReference type="NCBI Taxonomy" id="42256"/>
    <lineage>
        <taxon>Bacteria</taxon>
        <taxon>Bacillati</taxon>
        <taxon>Actinomycetota</taxon>
        <taxon>Rubrobacteria</taxon>
        <taxon>Rubrobacterales</taxon>
        <taxon>Rubrobacteraceae</taxon>
        <taxon>Rubrobacter</taxon>
    </lineage>
</organism>
<dbReference type="InterPro" id="IPR013506">
    <property type="entry name" value="Topo_IIA_bsu_dom2"/>
</dbReference>
<dbReference type="Gene3D" id="3.30.565.10">
    <property type="entry name" value="Histidine kinase-like ATPase, C-terminal domain"/>
    <property type="match status" value="1"/>
</dbReference>
<dbReference type="eggNOG" id="COG0187">
    <property type="taxonomic scope" value="Bacteria"/>
</dbReference>
<dbReference type="InterPro" id="IPR034160">
    <property type="entry name" value="TOPRIM_GyrB"/>
</dbReference>
<dbReference type="GO" id="GO:0005694">
    <property type="term" value="C:chromosome"/>
    <property type="evidence" value="ECO:0007669"/>
    <property type="project" value="InterPro"/>
</dbReference>
<dbReference type="InterPro" id="IPR036890">
    <property type="entry name" value="HATPase_C_sf"/>
</dbReference>
<dbReference type="InterPro" id="IPR020568">
    <property type="entry name" value="Ribosomal_Su5_D2-typ_SF"/>
</dbReference>
<feature type="site" description="Interaction with DNA" evidence="10">
    <location>
        <position position="461"/>
    </location>
</feature>
<dbReference type="FunFam" id="3.40.50.670:FF:000002">
    <property type="entry name" value="DNA gyrase subunit B"/>
    <property type="match status" value="1"/>
</dbReference>
<evidence type="ECO:0000256" key="2">
    <source>
        <dbReference type="ARBA" id="ARBA00010708"/>
    </source>
</evidence>
<comment type="miscellaneous">
    <text evidence="10">Few gyrases are as efficient as E.coli at forming negative supercoils. Not all organisms have 2 type II topoisomerases; in organisms with a single type II topoisomerase this enzyme also has to decatenate newly replicated chromosomes.</text>
</comment>
<keyword evidence="8" id="KW-0238">DNA-binding</keyword>
<dbReference type="InterPro" id="IPR006171">
    <property type="entry name" value="TOPRIM_dom"/>
</dbReference>
<comment type="subunit">
    <text evidence="10">Heterotetramer, composed of two GyrA and two GyrB chains. In the heterotetramer, GyrA contains the active site tyrosine that forms a transient covalent intermediate with DNA, while GyrB binds cofactors and catalyzes ATP hydrolysis.</text>
</comment>
<keyword evidence="6 10" id="KW-0460">Magnesium</keyword>
<dbReference type="InterPro" id="IPR011557">
    <property type="entry name" value="GyrB"/>
</dbReference>
<keyword evidence="7 10" id="KW-0799">Topoisomerase</keyword>
<dbReference type="PATRIC" id="fig|42256.3.peg.5"/>
<dbReference type="NCBIfam" id="TIGR01059">
    <property type="entry name" value="gyrB"/>
    <property type="match status" value="1"/>
</dbReference>
<dbReference type="CDD" id="cd03366">
    <property type="entry name" value="TOPRIM_TopoIIA_GyrB"/>
    <property type="match status" value="1"/>
</dbReference>
<gene>
    <name evidence="10 13" type="primary">gyrB</name>
    <name evidence="12" type="ORF">RradSPS_0005</name>
    <name evidence="13" type="ORF">SIL72_01525</name>
</gene>
<feature type="binding site" evidence="10">
    <location>
        <position position="509"/>
    </location>
    <ligand>
        <name>Mg(2+)</name>
        <dbReference type="ChEBI" id="CHEBI:18420"/>
        <label>1</label>
        <note>catalytic</note>
    </ligand>
</feature>
<dbReference type="Pfam" id="PF00986">
    <property type="entry name" value="DNA_gyraseB_C"/>
    <property type="match status" value="1"/>
</dbReference>
<dbReference type="PROSITE" id="PS00177">
    <property type="entry name" value="TOPOISOMERASE_II"/>
    <property type="match status" value="1"/>
</dbReference>
<evidence type="ECO:0000259" key="11">
    <source>
        <dbReference type="PROSITE" id="PS50880"/>
    </source>
</evidence>
<evidence type="ECO:0000256" key="10">
    <source>
        <dbReference type="HAMAP-Rule" id="MF_01898"/>
    </source>
</evidence>
<dbReference type="EMBL" id="JAWXXX010000001">
    <property type="protein sequence ID" value="MDX5892700.1"/>
    <property type="molecule type" value="Genomic_DNA"/>
</dbReference>
<dbReference type="InterPro" id="IPR013759">
    <property type="entry name" value="Topo_IIA_B_C"/>
</dbReference>